<dbReference type="SUPFAM" id="SSF47413">
    <property type="entry name" value="lambda repressor-like DNA-binding domains"/>
    <property type="match status" value="1"/>
</dbReference>
<evidence type="ECO:0000259" key="1">
    <source>
        <dbReference type="Pfam" id="PF19054"/>
    </source>
</evidence>
<dbReference type="Pfam" id="PF13560">
    <property type="entry name" value="HTH_31"/>
    <property type="match status" value="1"/>
</dbReference>
<sequence>MTEPVRTTFQRRKLGAKLRRMKEEAGFTLGTAAPRLDRKRSALHRVETGETKADVHLVKSMMDLYDKYEEGLLDEVREALKAPWYRAYGVKDLGYIDIETEAAQVTQFLAVNVPGLLQTEAYMRALFSTVYTRSQETIDNDVIVRLIRKQRLTNEDRPLDLVAIMYEAVLHREVGGPEVMREQLQHLIDMAGLPTVTLQLLPLNGKDSWVPIGPFTVLRFPEPEDPDLLFVEYPTGSLQIEKPGQVEEAKLLFERLRTEALNPSDSVALIERLATGLYGT</sequence>
<dbReference type="Pfam" id="PF19054">
    <property type="entry name" value="DUF5753"/>
    <property type="match status" value="1"/>
</dbReference>
<accession>A0ABS4U4R1</accession>
<proteinExistence type="predicted"/>
<dbReference type="InterPro" id="IPR010982">
    <property type="entry name" value="Lambda_DNA-bd_dom_sf"/>
</dbReference>
<dbReference type="EMBL" id="JAGINW010000001">
    <property type="protein sequence ID" value="MBP2331196.1"/>
    <property type="molecule type" value="Genomic_DNA"/>
</dbReference>
<comment type="caution">
    <text evidence="2">The sequence shown here is derived from an EMBL/GenBank/DDBJ whole genome shotgun (WGS) entry which is preliminary data.</text>
</comment>
<dbReference type="InterPro" id="IPR043917">
    <property type="entry name" value="DUF5753"/>
</dbReference>
<evidence type="ECO:0000313" key="3">
    <source>
        <dbReference type="Proteomes" id="UP001519332"/>
    </source>
</evidence>
<dbReference type="Proteomes" id="UP001519332">
    <property type="component" value="Unassembled WGS sequence"/>
</dbReference>
<dbReference type="Gene3D" id="1.10.260.40">
    <property type="entry name" value="lambda repressor-like DNA-binding domains"/>
    <property type="match status" value="1"/>
</dbReference>
<protein>
    <recommendedName>
        <fullName evidence="1">DUF5753 domain-containing protein</fullName>
    </recommendedName>
</protein>
<evidence type="ECO:0000313" key="2">
    <source>
        <dbReference type="EMBL" id="MBP2331196.1"/>
    </source>
</evidence>
<feature type="domain" description="DUF5753" evidence="1">
    <location>
        <begin position="95"/>
        <end position="272"/>
    </location>
</feature>
<name>A0ABS4U4R1_9PSEU</name>
<dbReference type="RefSeq" id="WP_307855756.1">
    <property type="nucleotide sequence ID" value="NZ_JAGINW010000001.1"/>
</dbReference>
<keyword evidence="3" id="KW-1185">Reference proteome</keyword>
<organism evidence="2 3">
    <name type="scientific">Kibdelosporangium banguiense</name>
    <dbReference type="NCBI Taxonomy" id="1365924"/>
    <lineage>
        <taxon>Bacteria</taxon>
        <taxon>Bacillati</taxon>
        <taxon>Actinomycetota</taxon>
        <taxon>Actinomycetes</taxon>
        <taxon>Pseudonocardiales</taxon>
        <taxon>Pseudonocardiaceae</taxon>
        <taxon>Kibdelosporangium</taxon>
    </lineage>
</organism>
<reference evidence="2 3" key="1">
    <citation type="submission" date="2021-03" db="EMBL/GenBank/DDBJ databases">
        <title>Sequencing the genomes of 1000 actinobacteria strains.</title>
        <authorList>
            <person name="Klenk H.-P."/>
        </authorList>
    </citation>
    <scope>NUCLEOTIDE SEQUENCE [LARGE SCALE GENOMIC DNA]</scope>
    <source>
        <strain evidence="2 3">DSM 46670</strain>
    </source>
</reference>
<gene>
    <name evidence="2" type="ORF">JOF56_011581</name>
</gene>